<dbReference type="EMBL" id="JACEIB010000001">
    <property type="protein sequence ID" value="MBA2932589.1"/>
    <property type="molecule type" value="Genomic_DNA"/>
</dbReference>
<evidence type="ECO:0008006" key="3">
    <source>
        <dbReference type="Google" id="ProtNLM"/>
    </source>
</evidence>
<evidence type="ECO:0000313" key="2">
    <source>
        <dbReference type="Proteomes" id="UP000570166"/>
    </source>
</evidence>
<comment type="caution">
    <text evidence="1">The sequence shown here is derived from an EMBL/GenBank/DDBJ whole genome shotgun (WGS) entry which is preliminary data.</text>
</comment>
<dbReference type="SUPFAM" id="SSF88659">
    <property type="entry name" value="Sigma3 and sigma4 domains of RNA polymerase sigma factors"/>
    <property type="match status" value="1"/>
</dbReference>
<keyword evidence="2" id="KW-1185">Reference proteome</keyword>
<dbReference type="AlphaFoldDB" id="A0A838L2E6"/>
<proteinExistence type="predicted"/>
<name>A0A838L2E6_9SPHN</name>
<dbReference type="InterPro" id="IPR013324">
    <property type="entry name" value="RNA_pol_sigma_r3/r4-like"/>
</dbReference>
<accession>A0A838L2E6</accession>
<sequence length="318" mass="36141">MSFDEDRRAVAIRALPVLPRAIFLLHNFYDVDVDAMADGIGTHATSIAACLSDARSAIFRHWPRLDGEKHAARDSTATVTALGESLRLDYRASLEAAFIECGYVGTVLWPATSDDVHADENSAAAFIVSQLHPSLRAAVARSQREGVTTLDLWQSVRPWRRIRRGRLLQVAAELRCSGWQTFETWLADRIAPERYYPDGVMSIARLRRPLPGEMDSAEPGLWLPHWPDDAERQARFDTLPIVTQHVYGLFHLSGRNSHEIARRLGISRRSVGRRRDRAFYAVAGWTYPNLAWRIYLVVSGKRNLWAYRLRKVRAALRE</sequence>
<reference evidence="1 2" key="1">
    <citation type="submission" date="2020-07" db="EMBL/GenBank/DDBJ databases">
        <authorList>
            <person name="Sun Q."/>
        </authorList>
    </citation>
    <scope>NUCLEOTIDE SEQUENCE [LARGE SCALE GENOMIC DNA]</scope>
    <source>
        <strain evidence="1 2">CGMCC 1.13654</strain>
    </source>
</reference>
<organism evidence="1 2">
    <name type="scientific">Sphingomonas chungangi</name>
    <dbReference type="NCBI Taxonomy" id="2683589"/>
    <lineage>
        <taxon>Bacteria</taxon>
        <taxon>Pseudomonadati</taxon>
        <taxon>Pseudomonadota</taxon>
        <taxon>Alphaproteobacteria</taxon>
        <taxon>Sphingomonadales</taxon>
        <taxon>Sphingomonadaceae</taxon>
        <taxon>Sphingomonas</taxon>
    </lineage>
</organism>
<dbReference type="RefSeq" id="WP_160364701.1">
    <property type="nucleotide sequence ID" value="NZ_JACEIB010000001.1"/>
</dbReference>
<protein>
    <recommendedName>
        <fullName evidence="3">RNA polymerase sigma factor 70 region 4 type 2 domain-containing protein</fullName>
    </recommendedName>
</protein>
<evidence type="ECO:0000313" key="1">
    <source>
        <dbReference type="EMBL" id="MBA2932589.1"/>
    </source>
</evidence>
<gene>
    <name evidence="1" type="ORF">HZF05_00645</name>
</gene>
<dbReference type="Proteomes" id="UP000570166">
    <property type="component" value="Unassembled WGS sequence"/>
</dbReference>